<evidence type="ECO:0000313" key="1">
    <source>
        <dbReference type="EMBL" id="KAG8236419.1"/>
    </source>
</evidence>
<keyword evidence="2" id="KW-1185">Reference proteome</keyword>
<dbReference type="Proteomes" id="UP000792457">
    <property type="component" value="Unassembled WGS sequence"/>
</dbReference>
<reference evidence="1" key="1">
    <citation type="submission" date="2013-04" db="EMBL/GenBank/DDBJ databases">
        <authorList>
            <person name="Qu J."/>
            <person name="Murali S.C."/>
            <person name="Bandaranaike D."/>
            <person name="Bellair M."/>
            <person name="Blankenburg K."/>
            <person name="Chao H."/>
            <person name="Dinh H."/>
            <person name="Doddapaneni H."/>
            <person name="Downs B."/>
            <person name="Dugan-Rocha S."/>
            <person name="Elkadiri S."/>
            <person name="Gnanaolivu R.D."/>
            <person name="Hernandez B."/>
            <person name="Javaid M."/>
            <person name="Jayaseelan J.C."/>
            <person name="Lee S."/>
            <person name="Li M."/>
            <person name="Ming W."/>
            <person name="Munidasa M."/>
            <person name="Muniz J."/>
            <person name="Nguyen L."/>
            <person name="Ongeri F."/>
            <person name="Osuji N."/>
            <person name="Pu L.-L."/>
            <person name="Puazo M."/>
            <person name="Qu C."/>
            <person name="Quiroz J."/>
            <person name="Raj R."/>
            <person name="Weissenberger G."/>
            <person name="Xin Y."/>
            <person name="Zou X."/>
            <person name="Han Y."/>
            <person name="Richards S."/>
            <person name="Worley K."/>
            <person name="Muzny D."/>
            <person name="Gibbs R."/>
        </authorList>
    </citation>
    <scope>NUCLEOTIDE SEQUENCE</scope>
    <source>
        <strain evidence="1">Sampled in the wild</strain>
    </source>
</reference>
<protein>
    <submittedName>
        <fullName evidence="1">Uncharacterized protein</fullName>
    </submittedName>
</protein>
<proteinExistence type="predicted"/>
<comment type="caution">
    <text evidence="1">The sequence shown here is derived from an EMBL/GenBank/DDBJ whole genome shotgun (WGS) entry which is preliminary data.</text>
</comment>
<evidence type="ECO:0000313" key="2">
    <source>
        <dbReference type="Proteomes" id="UP000792457"/>
    </source>
</evidence>
<reference evidence="1" key="2">
    <citation type="submission" date="2017-10" db="EMBL/GenBank/DDBJ databases">
        <title>Ladona fulva Genome sequencing and assembly.</title>
        <authorList>
            <person name="Murali S."/>
            <person name="Richards S."/>
            <person name="Bandaranaike D."/>
            <person name="Bellair M."/>
            <person name="Blankenburg K."/>
            <person name="Chao H."/>
            <person name="Dinh H."/>
            <person name="Doddapaneni H."/>
            <person name="Dugan-Rocha S."/>
            <person name="Elkadiri S."/>
            <person name="Gnanaolivu R."/>
            <person name="Hernandez B."/>
            <person name="Skinner E."/>
            <person name="Javaid M."/>
            <person name="Lee S."/>
            <person name="Li M."/>
            <person name="Ming W."/>
            <person name="Munidasa M."/>
            <person name="Muniz J."/>
            <person name="Nguyen L."/>
            <person name="Hughes D."/>
            <person name="Osuji N."/>
            <person name="Pu L.-L."/>
            <person name="Puazo M."/>
            <person name="Qu C."/>
            <person name="Quiroz J."/>
            <person name="Raj R."/>
            <person name="Weissenberger G."/>
            <person name="Xin Y."/>
            <person name="Zou X."/>
            <person name="Han Y."/>
            <person name="Worley K."/>
            <person name="Muzny D."/>
            <person name="Gibbs R."/>
        </authorList>
    </citation>
    <scope>NUCLEOTIDE SEQUENCE</scope>
    <source>
        <strain evidence="1">Sampled in the wild</strain>
    </source>
</reference>
<name>A0A8K0PAC9_LADFU</name>
<accession>A0A8K0PAC9</accession>
<sequence length="164" mass="18582">MKFDPSLWSSKSGKGALLAQSVDPNKLNKALTNLQVIKQGTEEGENYANKVSISALHSHKEQDSAFANPHYVAENEKEIFKDVTDFGEKQDCELMTDGKLIKADVNGKMGQYRESDFHISNKLSEPSVSMEESVDNIEFDWDLESLRWSENIRSLKPQEEKELV</sequence>
<gene>
    <name evidence="1" type="ORF">J437_LFUL012840</name>
</gene>
<feature type="non-terminal residue" evidence="1">
    <location>
        <position position="1"/>
    </location>
</feature>
<dbReference type="EMBL" id="KZ309023">
    <property type="protein sequence ID" value="KAG8236419.1"/>
    <property type="molecule type" value="Genomic_DNA"/>
</dbReference>
<organism evidence="1 2">
    <name type="scientific">Ladona fulva</name>
    <name type="common">Scarce chaser dragonfly</name>
    <name type="synonym">Libellula fulva</name>
    <dbReference type="NCBI Taxonomy" id="123851"/>
    <lineage>
        <taxon>Eukaryota</taxon>
        <taxon>Metazoa</taxon>
        <taxon>Ecdysozoa</taxon>
        <taxon>Arthropoda</taxon>
        <taxon>Hexapoda</taxon>
        <taxon>Insecta</taxon>
        <taxon>Pterygota</taxon>
        <taxon>Palaeoptera</taxon>
        <taxon>Odonata</taxon>
        <taxon>Epiprocta</taxon>
        <taxon>Anisoptera</taxon>
        <taxon>Libelluloidea</taxon>
        <taxon>Libellulidae</taxon>
        <taxon>Ladona</taxon>
    </lineage>
</organism>
<dbReference type="AlphaFoldDB" id="A0A8K0PAC9"/>